<dbReference type="InterPro" id="IPR049492">
    <property type="entry name" value="BD-FAE-like_dom"/>
</dbReference>
<evidence type="ECO:0000256" key="1">
    <source>
        <dbReference type="ARBA" id="ARBA00010515"/>
    </source>
</evidence>
<evidence type="ECO:0000259" key="4">
    <source>
        <dbReference type="Pfam" id="PF01738"/>
    </source>
</evidence>
<evidence type="ECO:0000259" key="5">
    <source>
        <dbReference type="Pfam" id="PF20434"/>
    </source>
</evidence>
<dbReference type="PANTHER" id="PTHR48081:SF30">
    <property type="entry name" value="ACETYL-HYDROLASE LIPR-RELATED"/>
    <property type="match status" value="1"/>
</dbReference>
<accession>A0ABW5DYI4</accession>
<dbReference type="Pfam" id="PF01738">
    <property type="entry name" value="DLH"/>
    <property type="match status" value="1"/>
</dbReference>
<protein>
    <submittedName>
        <fullName evidence="6">Alpha/beta hydrolase fold domain-containing protein</fullName>
    </submittedName>
</protein>
<feature type="chain" id="PRO_5046637035" evidence="3">
    <location>
        <begin position="18"/>
        <end position="908"/>
    </location>
</feature>
<evidence type="ECO:0000256" key="3">
    <source>
        <dbReference type="SAM" id="SignalP"/>
    </source>
</evidence>
<dbReference type="GO" id="GO:0016787">
    <property type="term" value="F:hydrolase activity"/>
    <property type="evidence" value="ECO:0007669"/>
    <property type="project" value="UniProtKB-KW"/>
</dbReference>
<keyword evidence="7" id="KW-1185">Reference proteome</keyword>
<dbReference type="InterPro" id="IPR050300">
    <property type="entry name" value="GDXG_lipolytic_enzyme"/>
</dbReference>
<name>A0ABW5DYI4_9BACT</name>
<dbReference type="Pfam" id="PF20434">
    <property type="entry name" value="BD-FAE"/>
    <property type="match status" value="1"/>
</dbReference>
<keyword evidence="3" id="KW-0732">Signal</keyword>
<dbReference type="SUPFAM" id="SSF53474">
    <property type="entry name" value="alpha/beta-Hydrolases"/>
    <property type="match status" value="2"/>
</dbReference>
<gene>
    <name evidence="6" type="ORF">ACFSQZ_02795</name>
</gene>
<feature type="domain" description="Dienelactone hydrolase" evidence="4">
    <location>
        <begin position="201"/>
        <end position="308"/>
    </location>
</feature>
<dbReference type="PANTHER" id="PTHR48081">
    <property type="entry name" value="AB HYDROLASE SUPERFAMILY PROTEIN C4A8.06C"/>
    <property type="match status" value="1"/>
</dbReference>
<feature type="signal peptide" evidence="3">
    <location>
        <begin position="1"/>
        <end position="17"/>
    </location>
</feature>
<dbReference type="Gene3D" id="3.40.50.1820">
    <property type="entry name" value="alpha/beta hydrolase"/>
    <property type="match status" value="2"/>
</dbReference>
<comment type="similarity">
    <text evidence="1">Belongs to the 'GDXG' lipolytic enzyme family.</text>
</comment>
<dbReference type="RefSeq" id="WP_377095813.1">
    <property type="nucleotide sequence ID" value="NZ_JBHSJM010000001.1"/>
</dbReference>
<dbReference type="InterPro" id="IPR029058">
    <property type="entry name" value="AB_hydrolase_fold"/>
</dbReference>
<reference evidence="7" key="1">
    <citation type="journal article" date="2019" name="Int. J. Syst. Evol. Microbiol.">
        <title>The Global Catalogue of Microorganisms (GCM) 10K type strain sequencing project: providing services to taxonomists for standard genome sequencing and annotation.</title>
        <authorList>
            <consortium name="The Broad Institute Genomics Platform"/>
            <consortium name="The Broad Institute Genome Sequencing Center for Infectious Disease"/>
            <person name="Wu L."/>
            <person name="Ma J."/>
        </authorList>
    </citation>
    <scope>NUCLEOTIDE SEQUENCE [LARGE SCALE GENOMIC DNA]</scope>
    <source>
        <strain evidence="7">JCM 16545</strain>
    </source>
</reference>
<feature type="domain" description="BD-FAE-like" evidence="5">
    <location>
        <begin position="668"/>
        <end position="773"/>
    </location>
</feature>
<evidence type="ECO:0000313" key="7">
    <source>
        <dbReference type="Proteomes" id="UP001597297"/>
    </source>
</evidence>
<dbReference type="InterPro" id="IPR002925">
    <property type="entry name" value="Dienelactn_hydro"/>
</dbReference>
<proteinExistence type="inferred from homology"/>
<evidence type="ECO:0000313" key="6">
    <source>
        <dbReference type="EMBL" id="MFD2275387.1"/>
    </source>
</evidence>
<evidence type="ECO:0000256" key="2">
    <source>
        <dbReference type="ARBA" id="ARBA00022801"/>
    </source>
</evidence>
<dbReference type="EMBL" id="JBHUJC010000008">
    <property type="protein sequence ID" value="MFD2275387.1"/>
    <property type="molecule type" value="Genomic_DNA"/>
</dbReference>
<dbReference type="Proteomes" id="UP001597297">
    <property type="component" value="Unassembled WGS sequence"/>
</dbReference>
<sequence length="908" mass="100816">MKKFLQLTLLLVSSVLAETLPPLVDGRAPQNHEELWAGFDPSAEPLDVEVLHEWEEGGVILKVIRYRVGIFKGKKAMMAAVYAYPKGGKNLPGLVNIHGGGQFADYRGPLTNAKRGYATISLAWAGRISAPDYTVSSKEVKLFFDGKTKDPAYNVTTDWGALDGYHAPERFPKNNSLNIAPNEWTLDVVESPRNNPWFLRVLNARRALTFLEQQEEVDGTRLGVYGHSMGGKQTVLTAGADSRVKAAVPSCGGVSDRTKGEGVYLDTINDDVSLKHISCPILFQSPSNDFHGRIDDLQKAVTEIQTKDWRVTCAPHHNHQDTADYEVVSQLWFDQYLKGSFEFPQTPEIAVNLKAKEGVPVAQLKVDTSKPILSVDFYYTRQGQMDGLQDDRSNTVNRFWHHAEGVAQGQIWKAELPLNGLDKPLWVYANVRYALEQPVSYAGYYYRVGSSESFVLSSLLYSATPAELEAAGVRSTEERSLMIEDFASGWQNEWFTYRPSEWARSTHKIYDPRWKAPKGAKLNLQVSAAEANKFVVLLDDYGTEVELEGGSAWEALSFSPSDFKNVEGESLETFDGVKELKLSPQESLRGGRGSSASRKLGATWKGPSPVFNDLHWSLPEGTEEQSVGKDLGKKETLQQGLPDTFWTYKEVEGKALKLSVFLPEGYESSEEKYPCFVVFHGGSWKTGEASWHYPDCSYWSQRGMIAVSVDYRLSARDGVEVPLECVKDAKSAIRYLRKNADELKVDPNKLVAAGGSAGGQLAVALATLKSPDTNDESYDLAISCVPDAVIAYNPYYKCEASLSPPNFVTEGLPPLITFVGDKDPAVTVESLVAFQDDYRDKGNSSELYVGIGGKHGLCNGRNPKNRFFYWSLELADQFLVSEGVIQGKSLVKIQDDVKVLEESDYKRY</sequence>
<comment type="caution">
    <text evidence="6">The sequence shown here is derived from an EMBL/GenBank/DDBJ whole genome shotgun (WGS) entry which is preliminary data.</text>
</comment>
<keyword evidence="2 6" id="KW-0378">Hydrolase</keyword>
<organism evidence="6 7">
    <name type="scientific">Rubritalea spongiae</name>
    <dbReference type="NCBI Taxonomy" id="430797"/>
    <lineage>
        <taxon>Bacteria</taxon>
        <taxon>Pseudomonadati</taxon>
        <taxon>Verrucomicrobiota</taxon>
        <taxon>Verrucomicrobiia</taxon>
        <taxon>Verrucomicrobiales</taxon>
        <taxon>Rubritaleaceae</taxon>
        <taxon>Rubritalea</taxon>
    </lineage>
</organism>